<accession>A0ABD6DI78</accession>
<evidence type="ECO:0000313" key="1">
    <source>
        <dbReference type="EMBL" id="MFD1645183.1"/>
    </source>
</evidence>
<name>A0ABD6DI78_9EURY</name>
<reference evidence="1 2" key="1">
    <citation type="journal article" date="2019" name="Int. J. Syst. Evol. Microbiol.">
        <title>The Global Catalogue of Microorganisms (GCM) 10K type strain sequencing project: providing services to taxonomists for standard genome sequencing and annotation.</title>
        <authorList>
            <consortium name="The Broad Institute Genomics Platform"/>
            <consortium name="The Broad Institute Genome Sequencing Center for Infectious Disease"/>
            <person name="Wu L."/>
            <person name="Ma J."/>
        </authorList>
    </citation>
    <scope>NUCLEOTIDE SEQUENCE [LARGE SCALE GENOMIC DNA]</scope>
    <source>
        <strain evidence="1 2">CGMCC 1.10390</strain>
    </source>
</reference>
<keyword evidence="2" id="KW-1185">Reference proteome</keyword>
<evidence type="ECO:0000313" key="2">
    <source>
        <dbReference type="Proteomes" id="UP001597034"/>
    </source>
</evidence>
<gene>
    <name evidence="1" type="ORF">ACFSBL_05760</name>
</gene>
<dbReference type="RefSeq" id="WP_256399306.1">
    <property type="nucleotide sequence ID" value="NZ_JANHJR010000001.1"/>
</dbReference>
<protein>
    <submittedName>
        <fullName evidence="1">Uncharacterized protein</fullName>
    </submittedName>
</protein>
<proteinExistence type="predicted"/>
<dbReference type="EMBL" id="JBHUDO010000002">
    <property type="protein sequence ID" value="MFD1645183.1"/>
    <property type="molecule type" value="Genomic_DNA"/>
</dbReference>
<dbReference type="Proteomes" id="UP001597034">
    <property type="component" value="Unassembled WGS sequence"/>
</dbReference>
<organism evidence="1 2">
    <name type="scientific">Haloarchaeobius litoreus</name>
    <dbReference type="NCBI Taxonomy" id="755306"/>
    <lineage>
        <taxon>Archaea</taxon>
        <taxon>Methanobacteriati</taxon>
        <taxon>Methanobacteriota</taxon>
        <taxon>Stenosarchaea group</taxon>
        <taxon>Halobacteria</taxon>
        <taxon>Halobacteriales</taxon>
        <taxon>Halorubellaceae</taxon>
        <taxon>Haloarchaeobius</taxon>
    </lineage>
</organism>
<comment type="caution">
    <text evidence="1">The sequence shown here is derived from an EMBL/GenBank/DDBJ whole genome shotgun (WGS) entry which is preliminary data.</text>
</comment>
<sequence length="41" mass="4492">MRRGPLARLLAVVFVFNPLVMGAGALYSYEHTPPIPTEVHA</sequence>
<dbReference type="AlphaFoldDB" id="A0ABD6DI78"/>